<evidence type="ECO:0000256" key="1">
    <source>
        <dbReference type="ARBA" id="ARBA00004429"/>
    </source>
</evidence>
<sequence>MSQTNPNHSHTESNLYEVKPQKPMPVVVYEPESRLRHPLQLFQEMWADLLSSRDLAWQLLKRDIQAQYRQSLLGIIWAFIPPLVTAAGLTFLREAKILNLGETSIPYPVFVIFSMTLWQTFTQTLNSMMGASRTAKAILTKLKVPPEAFVISKIGQIIFNFAIQLIPVVFFFIWFKIPVTWSLLLAPVAFIHLLMLAVGVGLLIGPLSCLYGDVSKFMTYIIQGWLFITPVIYPMPSQGFWRILLKLNPVTPLLVTTRDLATTGEVSQVLGFWIASVIAIISLLLGWIFYRLAMPFIVERA</sequence>
<evidence type="ECO:0000256" key="4">
    <source>
        <dbReference type="ARBA" id="ARBA00022475"/>
    </source>
</evidence>
<evidence type="ECO:0000256" key="7">
    <source>
        <dbReference type="ARBA" id="ARBA00023136"/>
    </source>
</evidence>
<dbReference type="EMBL" id="BDQK01000017">
    <property type="protein sequence ID" value="GBF82671.1"/>
    <property type="molecule type" value="Genomic_DNA"/>
</dbReference>
<dbReference type="PANTHER" id="PTHR30413:SF8">
    <property type="entry name" value="TRANSPORT PERMEASE PROTEIN"/>
    <property type="match status" value="1"/>
</dbReference>
<evidence type="ECO:0000256" key="8">
    <source>
        <dbReference type="SAM" id="Phobius"/>
    </source>
</evidence>
<keyword evidence="4" id="KW-1003">Cell membrane</keyword>
<dbReference type="PANTHER" id="PTHR30413">
    <property type="entry name" value="INNER MEMBRANE TRANSPORT PERMEASE"/>
    <property type="match status" value="1"/>
</dbReference>
<keyword evidence="6 8" id="KW-1133">Transmembrane helix</keyword>
<gene>
    <name evidence="10" type="ORF">AsFPU1_4104</name>
</gene>
<comment type="subcellular location">
    <subcellularLocation>
        <location evidence="1">Cell inner membrane</location>
        <topology evidence="1">Multi-pass membrane protein</topology>
    </subcellularLocation>
</comment>
<feature type="transmembrane region" description="Helical" evidence="8">
    <location>
        <begin position="104"/>
        <end position="121"/>
    </location>
</feature>
<keyword evidence="5 8" id="KW-0812">Transmembrane</keyword>
<evidence type="ECO:0000259" key="9">
    <source>
        <dbReference type="Pfam" id="PF01061"/>
    </source>
</evidence>
<evidence type="ECO:0000313" key="11">
    <source>
        <dbReference type="Proteomes" id="UP000287247"/>
    </source>
</evidence>
<dbReference type="AlphaFoldDB" id="A0A401IN49"/>
<dbReference type="GO" id="GO:0005886">
    <property type="term" value="C:plasma membrane"/>
    <property type="evidence" value="ECO:0007669"/>
    <property type="project" value="UniProtKB-SubCell"/>
</dbReference>
<feature type="transmembrane region" description="Helical" evidence="8">
    <location>
        <begin position="217"/>
        <end position="235"/>
    </location>
</feature>
<comment type="similarity">
    <text evidence="2">Belongs to the ABC-2 integral membrane protein family.</text>
</comment>
<dbReference type="InterPro" id="IPR013525">
    <property type="entry name" value="ABC2_TM"/>
</dbReference>
<reference evidence="11" key="1">
    <citation type="submission" date="2017-05" db="EMBL/GenBank/DDBJ databases">
        <title>Physiological properties and genetic analysis related to exopolysaccharide production of fresh-water unicellular cyanobacterium Aphanothece sacrum, Suizenji Nori, that has been cultured as a food source in Japan.</title>
        <authorList>
            <person name="Kanesaki Y."/>
            <person name="Yoshikawa S."/>
            <person name="Ohki K."/>
        </authorList>
    </citation>
    <scope>NUCLEOTIDE SEQUENCE [LARGE SCALE GENOMIC DNA]</scope>
    <source>
        <strain evidence="11">FPU1</strain>
    </source>
</reference>
<evidence type="ECO:0000313" key="10">
    <source>
        <dbReference type="EMBL" id="GBF82671.1"/>
    </source>
</evidence>
<dbReference type="Proteomes" id="UP000287247">
    <property type="component" value="Unassembled WGS sequence"/>
</dbReference>
<dbReference type="GO" id="GO:0140359">
    <property type="term" value="F:ABC-type transporter activity"/>
    <property type="evidence" value="ECO:0007669"/>
    <property type="project" value="InterPro"/>
</dbReference>
<protein>
    <submittedName>
        <fullName evidence="10">ABC-2 type transporter</fullName>
    </submittedName>
</protein>
<evidence type="ECO:0000256" key="2">
    <source>
        <dbReference type="ARBA" id="ARBA00007783"/>
    </source>
</evidence>
<dbReference type="RefSeq" id="WP_124973385.1">
    <property type="nucleotide sequence ID" value="NZ_BDQK01000017.1"/>
</dbReference>
<name>A0A401IN49_APHSA</name>
<evidence type="ECO:0000256" key="3">
    <source>
        <dbReference type="ARBA" id="ARBA00022448"/>
    </source>
</evidence>
<proteinExistence type="inferred from homology"/>
<accession>A0A401IN49</accession>
<dbReference type="OrthoDB" id="9786910at2"/>
<evidence type="ECO:0000256" key="6">
    <source>
        <dbReference type="ARBA" id="ARBA00022989"/>
    </source>
</evidence>
<feature type="transmembrane region" description="Helical" evidence="8">
    <location>
        <begin position="270"/>
        <end position="290"/>
    </location>
</feature>
<dbReference type="GO" id="GO:0015920">
    <property type="term" value="P:lipopolysaccharide transport"/>
    <property type="evidence" value="ECO:0007669"/>
    <property type="project" value="TreeGrafter"/>
</dbReference>
<comment type="caution">
    <text evidence="10">The sequence shown here is derived from an EMBL/GenBank/DDBJ whole genome shotgun (WGS) entry which is preliminary data.</text>
</comment>
<keyword evidence="3" id="KW-0813">Transport</keyword>
<organism evidence="10 11">
    <name type="scientific">Aphanothece sacrum FPU1</name>
    <dbReference type="NCBI Taxonomy" id="1920663"/>
    <lineage>
        <taxon>Bacteria</taxon>
        <taxon>Bacillati</taxon>
        <taxon>Cyanobacteriota</taxon>
        <taxon>Cyanophyceae</taxon>
        <taxon>Oscillatoriophycideae</taxon>
        <taxon>Chroococcales</taxon>
        <taxon>Aphanothecaceae</taxon>
        <taxon>Aphanothece</taxon>
    </lineage>
</organism>
<keyword evidence="7 8" id="KW-0472">Membrane</keyword>
<feature type="transmembrane region" description="Helical" evidence="8">
    <location>
        <begin position="181"/>
        <end position="205"/>
    </location>
</feature>
<keyword evidence="11" id="KW-1185">Reference proteome</keyword>
<dbReference type="Pfam" id="PF01061">
    <property type="entry name" value="ABC2_membrane"/>
    <property type="match status" value="1"/>
</dbReference>
<feature type="transmembrane region" description="Helical" evidence="8">
    <location>
        <begin position="157"/>
        <end position="175"/>
    </location>
</feature>
<feature type="transmembrane region" description="Helical" evidence="8">
    <location>
        <begin position="71"/>
        <end position="92"/>
    </location>
</feature>
<feature type="domain" description="ABC-2 type transporter transmembrane" evidence="9">
    <location>
        <begin position="57"/>
        <end position="254"/>
    </location>
</feature>
<evidence type="ECO:0000256" key="5">
    <source>
        <dbReference type="ARBA" id="ARBA00022692"/>
    </source>
</evidence>